<name>A0AAQ3THP1_PASNO</name>
<dbReference type="InterPro" id="IPR036291">
    <property type="entry name" value="NAD(P)-bd_dom_sf"/>
</dbReference>
<organism evidence="3 4">
    <name type="scientific">Paspalum notatum var. saurae</name>
    <dbReference type="NCBI Taxonomy" id="547442"/>
    <lineage>
        <taxon>Eukaryota</taxon>
        <taxon>Viridiplantae</taxon>
        <taxon>Streptophyta</taxon>
        <taxon>Embryophyta</taxon>
        <taxon>Tracheophyta</taxon>
        <taxon>Spermatophyta</taxon>
        <taxon>Magnoliopsida</taxon>
        <taxon>Liliopsida</taxon>
        <taxon>Poales</taxon>
        <taxon>Poaceae</taxon>
        <taxon>PACMAD clade</taxon>
        <taxon>Panicoideae</taxon>
        <taxon>Andropogonodae</taxon>
        <taxon>Paspaleae</taxon>
        <taxon>Paspalinae</taxon>
        <taxon>Paspalum</taxon>
    </lineage>
</organism>
<reference evidence="3 4" key="1">
    <citation type="submission" date="2024-02" db="EMBL/GenBank/DDBJ databases">
        <title>High-quality chromosome-scale genome assembly of Pensacola bahiagrass (Paspalum notatum Flugge var. saurae).</title>
        <authorList>
            <person name="Vega J.M."/>
            <person name="Podio M."/>
            <person name="Orjuela J."/>
            <person name="Siena L.A."/>
            <person name="Pessino S.C."/>
            <person name="Combes M.C."/>
            <person name="Mariac C."/>
            <person name="Albertini E."/>
            <person name="Pupilli F."/>
            <person name="Ortiz J.P.A."/>
            <person name="Leblanc O."/>
        </authorList>
    </citation>
    <scope>NUCLEOTIDE SEQUENCE [LARGE SCALE GENOMIC DNA]</scope>
    <source>
        <strain evidence="3">R1</strain>
        <tissue evidence="3">Leaf</tissue>
    </source>
</reference>
<dbReference type="GO" id="GO:0009809">
    <property type="term" value="P:lignin biosynthetic process"/>
    <property type="evidence" value="ECO:0007669"/>
    <property type="project" value="TreeGrafter"/>
</dbReference>
<feature type="region of interest" description="Disordered" evidence="2">
    <location>
        <begin position="168"/>
        <end position="193"/>
    </location>
</feature>
<dbReference type="SUPFAM" id="SSF51735">
    <property type="entry name" value="NAD(P)-binding Rossmann-fold domains"/>
    <property type="match status" value="1"/>
</dbReference>
<evidence type="ECO:0000256" key="1">
    <source>
        <dbReference type="ARBA" id="ARBA00023002"/>
    </source>
</evidence>
<evidence type="ECO:0000313" key="3">
    <source>
        <dbReference type="EMBL" id="WVZ73171.1"/>
    </source>
</evidence>
<dbReference type="EMBL" id="CP144749">
    <property type="protein sequence ID" value="WVZ73171.1"/>
    <property type="molecule type" value="Genomic_DNA"/>
</dbReference>
<dbReference type="GO" id="GO:0016616">
    <property type="term" value="F:oxidoreductase activity, acting on the CH-OH group of donors, NAD or NADP as acceptor"/>
    <property type="evidence" value="ECO:0007669"/>
    <property type="project" value="TreeGrafter"/>
</dbReference>
<accession>A0AAQ3THP1</accession>
<evidence type="ECO:0000313" key="4">
    <source>
        <dbReference type="Proteomes" id="UP001341281"/>
    </source>
</evidence>
<gene>
    <name evidence="3" type="ORF">U9M48_021515</name>
</gene>
<keyword evidence="1" id="KW-0560">Oxidoreductase</keyword>
<dbReference type="AlphaFoldDB" id="A0AAQ3THP1"/>
<protein>
    <submittedName>
        <fullName evidence="3">Uncharacterized protein</fullName>
    </submittedName>
</protein>
<dbReference type="PANTHER" id="PTHR10366:SF353">
    <property type="entry name" value="CINNAMOYL-COA REDUCTASE 1"/>
    <property type="match status" value="1"/>
</dbReference>
<dbReference type="PANTHER" id="PTHR10366">
    <property type="entry name" value="NAD DEPENDENT EPIMERASE/DEHYDRATASE"/>
    <property type="match status" value="1"/>
</dbReference>
<proteinExistence type="predicted"/>
<evidence type="ECO:0000256" key="2">
    <source>
        <dbReference type="SAM" id="MobiDB-lite"/>
    </source>
</evidence>
<dbReference type="Proteomes" id="UP001341281">
    <property type="component" value="Chromosome 05"/>
</dbReference>
<keyword evidence="4" id="KW-1185">Reference proteome</keyword>
<dbReference type="InterPro" id="IPR050425">
    <property type="entry name" value="NAD(P)_dehydrat-like"/>
</dbReference>
<sequence>MSRYSKANDGAEQQQLVCHGVFHVASPVSNDPVSPLHMDPNRSPDAVLDETCWSDYQFCKKTDVRDTVRHSQHTCALSDHLTRFGHLQNLYCCAKMMAEITATEEAAARGLELAVVVPCMTMGPMLHQPRSLSSNQNVAHYLMGTKKTYPNAVAAYVDVRDVARAGGTSASAPRAAHRHAQGALPAVPRHGKV</sequence>
<dbReference type="Gene3D" id="3.40.50.720">
    <property type="entry name" value="NAD(P)-binding Rossmann-like Domain"/>
    <property type="match status" value="1"/>
</dbReference>